<feature type="region of interest" description="Disordered" evidence="5">
    <location>
        <begin position="407"/>
        <end position="443"/>
    </location>
</feature>
<keyword evidence="4" id="KW-0539">Nucleus</keyword>
<evidence type="ECO:0000313" key="8">
    <source>
        <dbReference type="Proteomes" id="UP000236333"/>
    </source>
</evidence>
<evidence type="ECO:0000256" key="2">
    <source>
        <dbReference type="ARBA" id="ARBA00023125"/>
    </source>
</evidence>
<keyword evidence="3" id="KW-0804">Transcription</keyword>
<dbReference type="Proteomes" id="UP000236333">
    <property type="component" value="Unassembled WGS sequence"/>
</dbReference>
<evidence type="ECO:0000313" key="7">
    <source>
        <dbReference type="EMBL" id="PNH11654.1"/>
    </source>
</evidence>
<gene>
    <name evidence="7" type="ORF">TSOC_001533</name>
</gene>
<keyword evidence="2" id="KW-0238">DNA-binding</keyword>
<sequence length="443" mass="44861">MEEAIASLATQAPCLARHTWLDGGPCLTSHPTFRQEEPQQHYYQANTGCTALWGPQAASALSGCAYRSEWPHVAPPPGGHAWAASTTSIEQWGRIPASAQDAPPWQWDPTMGANVQPTAIPLLPSPAAQQYTQPPPFAAACSSHQYSSCSMVGEPTTGSDNGCGTVATLESFELDMECLVAEIERAPWPAYPAAGCSAGLTAAASGFNPSAGLVAAAACGPILPYSTALAAAAAAGIVGSAHYTAAGTRSAPTTLSAAAAALPIPRRPPSAFMQPDFASCPAFVSASVASHGMGRSENGMWQPAAGAGTLNDVRYDTVSDSDVCARGGSGLLGAAASGALYNAIRATFGLPLSDAARMLGMSGSELKRHCRAHGVERWPQRKLTSVGRGGKFSPVPGAAGVTAVYPSDAVPAPPCGSPQGPQQQGAVASVQVPSSGGSAPTGL</sequence>
<evidence type="ECO:0000259" key="6">
    <source>
        <dbReference type="PROSITE" id="PS51519"/>
    </source>
</evidence>
<dbReference type="Pfam" id="PF02042">
    <property type="entry name" value="RWP-RK"/>
    <property type="match status" value="1"/>
</dbReference>
<dbReference type="OrthoDB" id="552509at2759"/>
<dbReference type="GO" id="GO:0003677">
    <property type="term" value="F:DNA binding"/>
    <property type="evidence" value="ECO:0007669"/>
    <property type="project" value="UniProtKB-KW"/>
</dbReference>
<dbReference type="PROSITE" id="PS51519">
    <property type="entry name" value="RWP_RK"/>
    <property type="match status" value="1"/>
</dbReference>
<organism evidence="7 8">
    <name type="scientific">Tetrabaena socialis</name>
    <dbReference type="NCBI Taxonomy" id="47790"/>
    <lineage>
        <taxon>Eukaryota</taxon>
        <taxon>Viridiplantae</taxon>
        <taxon>Chlorophyta</taxon>
        <taxon>core chlorophytes</taxon>
        <taxon>Chlorophyceae</taxon>
        <taxon>CS clade</taxon>
        <taxon>Chlamydomonadales</taxon>
        <taxon>Tetrabaenaceae</taxon>
        <taxon>Tetrabaena</taxon>
    </lineage>
</organism>
<dbReference type="InterPro" id="IPR003035">
    <property type="entry name" value="RWP-RK_dom"/>
</dbReference>
<keyword evidence="8" id="KW-1185">Reference proteome</keyword>
<dbReference type="AlphaFoldDB" id="A0A2J8AGL0"/>
<evidence type="ECO:0000256" key="5">
    <source>
        <dbReference type="SAM" id="MobiDB-lite"/>
    </source>
</evidence>
<accession>A0A2J8AGL0</accession>
<evidence type="ECO:0000256" key="1">
    <source>
        <dbReference type="ARBA" id="ARBA00023015"/>
    </source>
</evidence>
<feature type="compositionally biased region" description="Low complexity" evidence="5">
    <location>
        <begin position="417"/>
        <end position="443"/>
    </location>
</feature>
<evidence type="ECO:0000256" key="4">
    <source>
        <dbReference type="ARBA" id="ARBA00023242"/>
    </source>
</evidence>
<proteinExistence type="predicted"/>
<name>A0A2J8AGL0_9CHLO</name>
<comment type="caution">
    <text evidence="7">The sequence shown here is derived from an EMBL/GenBank/DDBJ whole genome shotgun (WGS) entry which is preliminary data.</text>
</comment>
<dbReference type="EMBL" id="PGGS01000025">
    <property type="protein sequence ID" value="PNH11654.1"/>
    <property type="molecule type" value="Genomic_DNA"/>
</dbReference>
<feature type="domain" description="RWP-RK" evidence="6">
    <location>
        <begin position="319"/>
        <end position="407"/>
    </location>
</feature>
<protein>
    <recommendedName>
        <fullName evidence="6">RWP-RK domain-containing protein</fullName>
    </recommendedName>
</protein>
<evidence type="ECO:0000256" key="3">
    <source>
        <dbReference type="ARBA" id="ARBA00023163"/>
    </source>
</evidence>
<keyword evidence="1" id="KW-0805">Transcription regulation</keyword>
<reference evidence="7 8" key="1">
    <citation type="journal article" date="2017" name="Mol. Biol. Evol.">
        <title>The 4-celled Tetrabaena socialis nuclear genome reveals the essential components for genetic control of cell number at the origin of multicellularity in the volvocine lineage.</title>
        <authorList>
            <person name="Featherston J."/>
            <person name="Arakaki Y."/>
            <person name="Hanschen E.R."/>
            <person name="Ferris P.J."/>
            <person name="Michod R.E."/>
            <person name="Olson B.J.S.C."/>
            <person name="Nozaki H."/>
            <person name="Durand P.M."/>
        </authorList>
    </citation>
    <scope>NUCLEOTIDE SEQUENCE [LARGE SCALE GENOMIC DNA]</scope>
    <source>
        <strain evidence="7 8">NIES-571</strain>
    </source>
</reference>